<organism evidence="3 4">
    <name type="scientific">Brevibacterium spongiae</name>
    <dbReference type="NCBI Taxonomy" id="2909672"/>
    <lineage>
        <taxon>Bacteria</taxon>
        <taxon>Bacillati</taxon>
        <taxon>Actinomycetota</taxon>
        <taxon>Actinomycetes</taxon>
        <taxon>Micrococcales</taxon>
        <taxon>Brevibacteriaceae</taxon>
        <taxon>Brevibacterium</taxon>
    </lineage>
</organism>
<accession>A0ABY5SIQ4</accession>
<dbReference type="EMBL" id="CP093443">
    <property type="protein sequence ID" value="UVI34433.1"/>
    <property type="molecule type" value="Genomic_DNA"/>
</dbReference>
<evidence type="ECO:0000256" key="1">
    <source>
        <dbReference type="SAM" id="MobiDB-lite"/>
    </source>
</evidence>
<proteinExistence type="predicted"/>
<evidence type="ECO:0000313" key="3">
    <source>
        <dbReference type="EMBL" id="UVI34433.1"/>
    </source>
</evidence>
<keyword evidence="2" id="KW-1133">Transmembrane helix</keyword>
<keyword evidence="2" id="KW-0472">Membrane</keyword>
<feature type="transmembrane region" description="Helical" evidence="2">
    <location>
        <begin position="33"/>
        <end position="54"/>
    </location>
</feature>
<reference evidence="3" key="1">
    <citation type="submission" date="2022-03" db="EMBL/GenBank/DDBJ databases">
        <title>Brevibacterium spongiae sp. nov., isolated from marine sponge.</title>
        <authorList>
            <person name="Li Z."/>
            <person name="Zhang M."/>
        </authorList>
    </citation>
    <scope>NUCLEOTIDE SEQUENCE</scope>
    <source>
        <strain evidence="3">WHS-Z9</strain>
    </source>
</reference>
<evidence type="ECO:0000256" key="2">
    <source>
        <dbReference type="SAM" id="Phobius"/>
    </source>
</evidence>
<dbReference type="InterPro" id="IPR021449">
    <property type="entry name" value="DUF3099"/>
</dbReference>
<feature type="transmembrane region" description="Helical" evidence="2">
    <location>
        <begin position="60"/>
        <end position="80"/>
    </location>
</feature>
<feature type="compositionally biased region" description="Basic and acidic residues" evidence="1">
    <location>
        <begin position="134"/>
        <end position="158"/>
    </location>
</feature>
<keyword evidence="4" id="KW-1185">Reference proteome</keyword>
<evidence type="ECO:0000313" key="4">
    <source>
        <dbReference type="Proteomes" id="UP001064879"/>
    </source>
</evidence>
<gene>
    <name evidence="3" type="ORF">L1F31_09770</name>
</gene>
<feature type="region of interest" description="Disordered" evidence="1">
    <location>
        <begin position="89"/>
        <end position="191"/>
    </location>
</feature>
<feature type="compositionally biased region" description="Low complexity" evidence="1">
    <location>
        <begin position="94"/>
        <end position="106"/>
    </location>
</feature>
<dbReference type="Proteomes" id="UP001064879">
    <property type="component" value="Chromosome"/>
</dbReference>
<sequence length="191" mass="20393">MFGSHRSKKDMVKHSQQITTADTALDDDMRSRIIKYSITMGIRTACFVAAYFAFAADRHILMWICVAGAVILPYPAVIFANAGRERTTDEPSTLLDQAPLAQLPPARGETIGEDGTVTDTVAGETVDDPDPEAATDHEGTTDEHAAAEDHATAAEDHGTAAGETIAGETIDDHETVAGETIDDHEDRGENA</sequence>
<dbReference type="RefSeq" id="WP_265417116.1">
    <property type="nucleotide sequence ID" value="NZ_CP093443.1"/>
</dbReference>
<keyword evidence="2" id="KW-0812">Transmembrane</keyword>
<protein>
    <submittedName>
        <fullName evidence="3">DUF3099 domain-containing protein</fullName>
    </submittedName>
</protein>
<dbReference type="Pfam" id="PF11298">
    <property type="entry name" value="DUF3099"/>
    <property type="match status" value="1"/>
</dbReference>
<name>A0ABY5SIQ4_9MICO</name>